<gene>
    <name evidence="12" type="ORF">CHS0354_039727</name>
</gene>
<reference evidence="12" key="3">
    <citation type="submission" date="2023-05" db="EMBL/GenBank/DDBJ databases">
        <authorList>
            <person name="Smith C.H."/>
        </authorList>
    </citation>
    <scope>NUCLEOTIDE SEQUENCE</scope>
    <source>
        <strain evidence="12">CHS0354</strain>
        <tissue evidence="12">Mantle</tissue>
    </source>
</reference>
<feature type="region of interest" description="Disordered" evidence="10">
    <location>
        <begin position="218"/>
        <end position="238"/>
    </location>
</feature>
<evidence type="ECO:0000313" key="12">
    <source>
        <dbReference type="EMBL" id="KAK3600260.1"/>
    </source>
</evidence>
<comment type="catalytic activity">
    <reaction evidence="7">
        <text>N(6),N(6)-dimethyl-L-lysyl-[protein] + S-adenosyl-L-methionine = N(6),N(6),N(6)-trimethyl-L-lysyl-[protein] + S-adenosyl-L-homocysteine + H(+)</text>
        <dbReference type="Rhea" id="RHEA:54200"/>
        <dbReference type="Rhea" id="RHEA-COMP:13826"/>
        <dbReference type="Rhea" id="RHEA-COMP:13827"/>
        <dbReference type="ChEBI" id="CHEBI:15378"/>
        <dbReference type="ChEBI" id="CHEBI:57856"/>
        <dbReference type="ChEBI" id="CHEBI:59789"/>
        <dbReference type="ChEBI" id="CHEBI:61961"/>
        <dbReference type="ChEBI" id="CHEBI:61976"/>
    </reaction>
</comment>
<evidence type="ECO:0000256" key="1">
    <source>
        <dbReference type="ARBA" id="ARBA00008361"/>
    </source>
</evidence>
<evidence type="ECO:0000256" key="8">
    <source>
        <dbReference type="ARBA" id="ARBA00059299"/>
    </source>
</evidence>
<evidence type="ECO:0000256" key="2">
    <source>
        <dbReference type="ARBA" id="ARBA00022553"/>
    </source>
</evidence>
<proteinExistence type="inferred from homology"/>
<dbReference type="Gene3D" id="3.40.50.150">
    <property type="entry name" value="Vaccinia Virus protein VP39"/>
    <property type="match status" value="1"/>
</dbReference>
<accession>A0AAE0SXY9</accession>
<comment type="function">
    <text evidence="8">Protein-lysine methyltransferase that efficiently catalyzes three successive methylations on 'Lys-36' in eukaryotic translation elongation factor 1 alpha (EEF1A1 or EEF1A2).</text>
</comment>
<comment type="caution">
    <text evidence="12">The sequence shown here is derived from an EMBL/GenBank/DDBJ whole genome shotgun (WGS) entry which is preliminary data.</text>
</comment>
<dbReference type="InterPro" id="IPR051419">
    <property type="entry name" value="Lys/N-term_MeTrsfase_sf"/>
</dbReference>
<keyword evidence="3" id="KW-0489">Methyltransferase</keyword>
<evidence type="ECO:0000256" key="5">
    <source>
        <dbReference type="ARBA" id="ARBA00022691"/>
    </source>
</evidence>
<reference evidence="12" key="1">
    <citation type="journal article" date="2021" name="Genome Biol. Evol.">
        <title>A High-Quality Reference Genome for a Parasitic Bivalve with Doubly Uniparental Inheritance (Bivalvia: Unionida).</title>
        <authorList>
            <person name="Smith C.H."/>
        </authorList>
    </citation>
    <scope>NUCLEOTIDE SEQUENCE</scope>
    <source>
        <strain evidence="12">CHS0354</strain>
    </source>
</reference>
<dbReference type="GO" id="GO:0032259">
    <property type="term" value="P:methylation"/>
    <property type="evidence" value="ECO:0007669"/>
    <property type="project" value="UniProtKB-KW"/>
</dbReference>
<evidence type="ECO:0000256" key="4">
    <source>
        <dbReference type="ARBA" id="ARBA00022679"/>
    </source>
</evidence>
<comment type="catalytic activity">
    <reaction evidence="6">
        <text>N(6)-methyl-L-lysyl-[protein] + S-adenosyl-L-methionine = N(6),N(6)-dimethyl-L-lysyl-[protein] + S-adenosyl-L-homocysteine + H(+)</text>
        <dbReference type="Rhea" id="RHEA:54196"/>
        <dbReference type="Rhea" id="RHEA-COMP:13053"/>
        <dbReference type="Rhea" id="RHEA-COMP:13827"/>
        <dbReference type="ChEBI" id="CHEBI:15378"/>
        <dbReference type="ChEBI" id="CHEBI:57856"/>
        <dbReference type="ChEBI" id="CHEBI:59789"/>
        <dbReference type="ChEBI" id="CHEBI:61929"/>
        <dbReference type="ChEBI" id="CHEBI:61976"/>
    </reaction>
</comment>
<dbReference type="CDD" id="cd02440">
    <property type="entry name" value="AdoMet_MTases"/>
    <property type="match status" value="1"/>
</dbReference>
<evidence type="ECO:0000256" key="7">
    <source>
        <dbReference type="ARBA" id="ARBA00052410"/>
    </source>
</evidence>
<dbReference type="FunFam" id="3.40.50.150:FF:000111">
    <property type="entry name" value="EEF1A lysine methyltransferase 4"/>
    <property type="match status" value="1"/>
</dbReference>
<dbReference type="Proteomes" id="UP001195483">
    <property type="component" value="Unassembled WGS sequence"/>
</dbReference>
<evidence type="ECO:0000313" key="13">
    <source>
        <dbReference type="Proteomes" id="UP001195483"/>
    </source>
</evidence>
<comment type="similarity">
    <text evidence="1">Belongs to the methyltransferase superfamily.</text>
</comment>
<name>A0AAE0SXY9_9BIVA</name>
<evidence type="ECO:0000256" key="6">
    <source>
        <dbReference type="ARBA" id="ARBA00048653"/>
    </source>
</evidence>
<organism evidence="12 13">
    <name type="scientific">Potamilus streckersoni</name>
    <dbReference type="NCBI Taxonomy" id="2493646"/>
    <lineage>
        <taxon>Eukaryota</taxon>
        <taxon>Metazoa</taxon>
        <taxon>Spiralia</taxon>
        <taxon>Lophotrochozoa</taxon>
        <taxon>Mollusca</taxon>
        <taxon>Bivalvia</taxon>
        <taxon>Autobranchia</taxon>
        <taxon>Heteroconchia</taxon>
        <taxon>Palaeoheterodonta</taxon>
        <taxon>Unionida</taxon>
        <taxon>Unionoidea</taxon>
        <taxon>Unionidae</taxon>
        <taxon>Ambleminae</taxon>
        <taxon>Lampsilini</taxon>
        <taxon>Potamilus</taxon>
    </lineage>
</organism>
<evidence type="ECO:0000256" key="3">
    <source>
        <dbReference type="ARBA" id="ARBA00022603"/>
    </source>
</evidence>
<reference evidence="12" key="2">
    <citation type="journal article" date="2021" name="Genome Biol. Evol.">
        <title>Developing a high-quality reference genome for a parasitic bivalve with doubly uniparental inheritance (Bivalvia: Unionida).</title>
        <authorList>
            <person name="Smith C.H."/>
        </authorList>
    </citation>
    <scope>NUCLEOTIDE SEQUENCE</scope>
    <source>
        <strain evidence="12">CHS0354</strain>
        <tissue evidence="12">Mantle</tissue>
    </source>
</reference>
<dbReference type="InterPro" id="IPR025714">
    <property type="entry name" value="Methyltranfer_dom"/>
</dbReference>
<dbReference type="PANTHER" id="PTHR12176:SF80">
    <property type="entry name" value="EEF1A LYSINE METHYLTRANSFERASE 4"/>
    <property type="match status" value="1"/>
</dbReference>
<evidence type="ECO:0000259" key="11">
    <source>
        <dbReference type="Pfam" id="PF13847"/>
    </source>
</evidence>
<dbReference type="InterPro" id="IPR029063">
    <property type="entry name" value="SAM-dependent_MTases_sf"/>
</dbReference>
<sequence>MGGNSYFKKKMDRSTLPAMNEDYRERNYWDKRFESEESYDWFADFRAFRHLLREDLQENHQILMLGCGNSLLSEHLYKEGFKHITNIDYSHVVIEKMQKKCVNLSEMTWKVMDILDMSFDPVTFDIVLEKGTLDALLVNEKDPWQLSGEGEQMIDTVLKQISAVLKPGGKFISITFSQPHFRKPLYTRERYNWSVQTKTFGEMFHFFYFSMTKGEPLTDEEKNEERKRETNLKSNNTPTVYLKSDDSEDFLCGIDF</sequence>
<dbReference type="PANTHER" id="PTHR12176">
    <property type="entry name" value="SAM-DEPENDENT METHYLTRANSFERASE SUPERFAMILY PROTEIN"/>
    <property type="match status" value="1"/>
</dbReference>
<evidence type="ECO:0000256" key="10">
    <source>
        <dbReference type="SAM" id="MobiDB-lite"/>
    </source>
</evidence>
<keyword evidence="4" id="KW-0808">Transferase</keyword>
<dbReference type="GO" id="GO:0008168">
    <property type="term" value="F:methyltransferase activity"/>
    <property type="evidence" value="ECO:0007669"/>
    <property type="project" value="UniProtKB-KW"/>
</dbReference>
<feature type="compositionally biased region" description="Basic and acidic residues" evidence="10">
    <location>
        <begin position="219"/>
        <end position="231"/>
    </location>
</feature>
<feature type="domain" description="Methyltransferase" evidence="11">
    <location>
        <begin position="58"/>
        <end position="195"/>
    </location>
</feature>
<protein>
    <recommendedName>
        <fullName evidence="9">EEF1A lysine methyltransferase 4</fullName>
    </recommendedName>
</protein>
<keyword evidence="5" id="KW-0949">S-adenosyl-L-methionine</keyword>
<dbReference type="EMBL" id="JAEAOA010002318">
    <property type="protein sequence ID" value="KAK3600260.1"/>
    <property type="molecule type" value="Genomic_DNA"/>
</dbReference>
<dbReference type="Pfam" id="PF13847">
    <property type="entry name" value="Methyltransf_31"/>
    <property type="match status" value="1"/>
</dbReference>
<dbReference type="AlphaFoldDB" id="A0AAE0SXY9"/>
<dbReference type="SUPFAM" id="SSF53335">
    <property type="entry name" value="S-adenosyl-L-methionine-dependent methyltransferases"/>
    <property type="match status" value="1"/>
</dbReference>
<keyword evidence="13" id="KW-1185">Reference proteome</keyword>
<keyword evidence="2" id="KW-0597">Phosphoprotein</keyword>
<evidence type="ECO:0000256" key="9">
    <source>
        <dbReference type="ARBA" id="ARBA00067848"/>
    </source>
</evidence>